<evidence type="ECO:0000256" key="6">
    <source>
        <dbReference type="ARBA" id="ARBA00023237"/>
    </source>
</evidence>
<keyword evidence="2" id="KW-0813">Transport</keyword>
<sequence precursor="true">MKIRYLVVLFALTLPISMFSQEFRGTISGVVTDATGGTIAGAKVAVTEIHTNIKVDVVTESTGQYTAAFLLPGDYDIAAKTPGFKEYIRKGVHVGAGEHPVIDIRLDVGETTTSVEVVSEAPLVNSENASIGHAITTKEVEDLPLNGGSPWMLSQLEIGVIYSPFNSTSSVQQTYDSSNNFSIAGTPTQSSEMLLNGAPNATWDMRSAYTPPKDAVQEVRTTVLNTDASFGHTRGGTINMVMKSGTNELHGSAWENMQPSNLTANSFFNNAKGLGNPLTHYNQYGLTAGGPVYIPKVINGKDKLFWFFAWQHDKNTQPFTNFISVPTAAEKRGDFSQILQTDGTQLYDPFSATLNGTAIVRQPLPGNIIPTSRINPITQKYLNFFPAPNVNGTNATSRADGYFNYGTTAPNFNQADNESGQLDYNMSNRSRMSFNIRHNTLAAQKNDYFSNIASGTITARENWGASIDEVYTLSPTSILNLRLNGTYMYESSTDPSEGFDPTSLGFPSYIGANTVRPSLPYVYFDTSTAFQSLGYNQAAKRPSQNMQVYGSWTKLKGNHSFKVGSDIRQNRLSTITYGTPAGGYNFGGNRWVNSNASASATEAMGQDMAQFLFGLPTQGTFDINTYGSWYSYFASGFVQDDWRIKRNLTVNVGLRYDYDGPFHEKYGRTENGFAFNTPNPIAQAAIAAYNLKPIPQIPVGSFNVLGGLTYPKGKGAAYENTSHLASPRVGIAWSPDKLHGKTVIRTGFGLFAAPTVMSYLSQNGNYSSSPIIDQEGFSQQTAMTPSTNNYLSPSATLSDPFPGGAILQPNPAAVGQTTFLGNAISFLNPQAKSPYSMRWNFGFQHSLSPNMVLEAVYIGNHSVHTPINLTQLNGIPRQYLSTLPVRDTALNTAMSASVANPFFGLVPTGTPAGATTTVAQLLAKYPEFPLGYTSGGFSGSGGVLEQNLNAGSSYFHSLNVRVQRRLSGGITLIGNYVFSKLMDQTTWLNDTDPRPEKRVGVFDHTHRGVITLTYAIPVGRGRKYPIQSKLLNAFVGGWQLNTIYTRQTGQPFTWMGTSSTTIGDLVYFGDKLNFNPRETNGLAFNTSAFDTKTANQFAYHIRTFSTTFSSLRGDGINEINASMLKNVNFTDSGKRYFQLRFETFNLFNHPSFAFPQLAPTNSAFGLITAQSNKSRSIQLTGRIVF</sequence>
<evidence type="ECO:0000259" key="8">
    <source>
        <dbReference type="Pfam" id="PF25183"/>
    </source>
</evidence>
<comment type="subcellular location">
    <subcellularLocation>
        <location evidence="1">Cell outer membrane</location>
        <topology evidence="1">Multi-pass membrane protein</topology>
    </subcellularLocation>
</comment>
<dbReference type="HOGENOM" id="CLU_006298_0_0_0"/>
<dbReference type="GO" id="GO:0009279">
    <property type="term" value="C:cell outer membrane"/>
    <property type="evidence" value="ECO:0007669"/>
    <property type="project" value="UniProtKB-SubCell"/>
</dbReference>
<keyword evidence="5" id="KW-0472">Membrane</keyword>
<dbReference type="InterPro" id="IPR008969">
    <property type="entry name" value="CarboxyPept-like_regulatory"/>
</dbReference>
<evidence type="ECO:0000256" key="7">
    <source>
        <dbReference type="SAM" id="SignalP"/>
    </source>
</evidence>
<dbReference type="eggNOG" id="COG1629">
    <property type="taxonomic scope" value="Bacteria"/>
</dbReference>
<evidence type="ECO:0000256" key="1">
    <source>
        <dbReference type="ARBA" id="ARBA00004571"/>
    </source>
</evidence>
<dbReference type="Gene3D" id="2.40.170.20">
    <property type="entry name" value="TonB-dependent receptor, beta-barrel domain"/>
    <property type="match status" value="1"/>
</dbReference>
<dbReference type="OrthoDB" id="97893at2"/>
<dbReference type="InParanoid" id="Q01UG3"/>
<gene>
    <name evidence="9" type="ordered locus">Acid_5760</name>
</gene>
<evidence type="ECO:0000313" key="9">
    <source>
        <dbReference type="EMBL" id="ABJ86707.1"/>
    </source>
</evidence>
<keyword evidence="3" id="KW-1134">Transmembrane beta strand</keyword>
<dbReference type="InterPro" id="IPR039426">
    <property type="entry name" value="TonB-dep_rcpt-like"/>
</dbReference>
<dbReference type="KEGG" id="sus:Acid_5760"/>
<accession>Q01UG3</accession>
<feature type="domain" description="TonB-dependent transporter Oar-like beta-barrel" evidence="8">
    <location>
        <begin position="241"/>
        <end position="1178"/>
    </location>
</feature>
<keyword evidence="7" id="KW-0732">Signal</keyword>
<dbReference type="EMBL" id="CP000473">
    <property type="protein sequence ID" value="ABJ86707.1"/>
    <property type="molecule type" value="Genomic_DNA"/>
</dbReference>
<evidence type="ECO:0000256" key="4">
    <source>
        <dbReference type="ARBA" id="ARBA00022692"/>
    </source>
</evidence>
<dbReference type="AlphaFoldDB" id="Q01UG3"/>
<protein>
    <recommendedName>
        <fullName evidence="8">TonB-dependent transporter Oar-like beta-barrel domain-containing protein</fullName>
    </recommendedName>
</protein>
<keyword evidence="4" id="KW-0812">Transmembrane</keyword>
<dbReference type="SUPFAM" id="SSF56935">
    <property type="entry name" value="Porins"/>
    <property type="match status" value="1"/>
</dbReference>
<evidence type="ECO:0000256" key="3">
    <source>
        <dbReference type="ARBA" id="ARBA00022452"/>
    </source>
</evidence>
<dbReference type="Pfam" id="PF13620">
    <property type="entry name" value="CarboxypepD_reg"/>
    <property type="match status" value="1"/>
</dbReference>
<dbReference type="PANTHER" id="PTHR30069:SF46">
    <property type="entry name" value="OAR PROTEIN"/>
    <property type="match status" value="1"/>
</dbReference>
<dbReference type="InterPro" id="IPR036942">
    <property type="entry name" value="Beta-barrel_TonB_sf"/>
</dbReference>
<organism evidence="9">
    <name type="scientific">Solibacter usitatus (strain Ellin6076)</name>
    <dbReference type="NCBI Taxonomy" id="234267"/>
    <lineage>
        <taxon>Bacteria</taxon>
        <taxon>Pseudomonadati</taxon>
        <taxon>Acidobacteriota</taxon>
        <taxon>Terriglobia</taxon>
        <taxon>Bryobacterales</taxon>
        <taxon>Solibacteraceae</taxon>
        <taxon>Candidatus Solibacter</taxon>
    </lineage>
</organism>
<evidence type="ECO:0000256" key="2">
    <source>
        <dbReference type="ARBA" id="ARBA00022448"/>
    </source>
</evidence>
<proteinExistence type="predicted"/>
<dbReference type="Gene3D" id="2.60.40.1120">
    <property type="entry name" value="Carboxypeptidase-like, regulatory domain"/>
    <property type="match status" value="1"/>
</dbReference>
<dbReference type="GO" id="GO:0044718">
    <property type="term" value="P:siderophore transmembrane transport"/>
    <property type="evidence" value="ECO:0007669"/>
    <property type="project" value="TreeGrafter"/>
</dbReference>
<dbReference type="SUPFAM" id="SSF49464">
    <property type="entry name" value="Carboxypeptidase regulatory domain-like"/>
    <property type="match status" value="1"/>
</dbReference>
<keyword evidence="6" id="KW-0998">Cell outer membrane</keyword>
<feature type="chain" id="PRO_5004163419" description="TonB-dependent transporter Oar-like beta-barrel domain-containing protein" evidence="7">
    <location>
        <begin position="21"/>
        <end position="1185"/>
    </location>
</feature>
<dbReference type="PANTHER" id="PTHR30069">
    <property type="entry name" value="TONB-DEPENDENT OUTER MEMBRANE RECEPTOR"/>
    <property type="match status" value="1"/>
</dbReference>
<reference evidence="9" key="1">
    <citation type="submission" date="2006-10" db="EMBL/GenBank/DDBJ databases">
        <title>Complete sequence of Solibacter usitatus Ellin6076.</title>
        <authorList>
            <consortium name="US DOE Joint Genome Institute"/>
            <person name="Copeland A."/>
            <person name="Lucas S."/>
            <person name="Lapidus A."/>
            <person name="Barry K."/>
            <person name="Detter J.C."/>
            <person name="Glavina del Rio T."/>
            <person name="Hammon N."/>
            <person name="Israni S."/>
            <person name="Dalin E."/>
            <person name="Tice H."/>
            <person name="Pitluck S."/>
            <person name="Thompson L.S."/>
            <person name="Brettin T."/>
            <person name="Bruce D."/>
            <person name="Han C."/>
            <person name="Tapia R."/>
            <person name="Gilna P."/>
            <person name="Schmutz J."/>
            <person name="Larimer F."/>
            <person name="Land M."/>
            <person name="Hauser L."/>
            <person name="Kyrpides N."/>
            <person name="Mikhailova N."/>
            <person name="Janssen P.H."/>
            <person name="Kuske C.R."/>
            <person name="Richardson P."/>
        </authorList>
    </citation>
    <scope>NUCLEOTIDE SEQUENCE</scope>
    <source>
        <strain evidence="9">Ellin6076</strain>
    </source>
</reference>
<evidence type="ECO:0000256" key="5">
    <source>
        <dbReference type="ARBA" id="ARBA00023136"/>
    </source>
</evidence>
<feature type="signal peptide" evidence="7">
    <location>
        <begin position="1"/>
        <end position="20"/>
    </location>
</feature>
<dbReference type="InterPro" id="IPR057601">
    <property type="entry name" value="Oar-like_b-barrel"/>
</dbReference>
<dbReference type="STRING" id="234267.Acid_5760"/>
<name>Q01UG3_SOLUE</name>
<dbReference type="GO" id="GO:0015344">
    <property type="term" value="F:siderophore uptake transmembrane transporter activity"/>
    <property type="evidence" value="ECO:0007669"/>
    <property type="project" value="TreeGrafter"/>
</dbReference>
<dbReference type="Pfam" id="PF25183">
    <property type="entry name" value="OMP_b-brl_4"/>
    <property type="match status" value="1"/>
</dbReference>